<dbReference type="Proteomes" id="UP000591131">
    <property type="component" value="Unassembled WGS sequence"/>
</dbReference>
<dbReference type="SUPFAM" id="SSF53098">
    <property type="entry name" value="Ribonuclease H-like"/>
    <property type="match status" value="1"/>
</dbReference>
<proteinExistence type="predicted"/>
<reference evidence="2 3" key="1">
    <citation type="submission" date="2020-04" db="EMBL/GenBank/DDBJ databases">
        <title>Perkinsus chesapeaki whole genome sequence.</title>
        <authorList>
            <person name="Bogema D.R."/>
        </authorList>
    </citation>
    <scope>NUCLEOTIDE SEQUENCE [LARGE SCALE GENOMIC DNA]</scope>
    <source>
        <strain evidence="2">ATCC PRA-425</strain>
    </source>
</reference>
<dbReference type="InterPro" id="IPR012337">
    <property type="entry name" value="RNaseH-like_sf"/>
</dbReference>
<organism evidence="2 3">
    <name type="scientific">Perkinsus chesapeaki</name>
    <name type="common">Clam parasite</name>
    <name type="synonym">Perkinsus andrewsi</name>
    <dbReference type="NCBI Taxonomy" id="330153"/>
    <lineage>
        <taxon>Eukaryota</taxon>
        <taxon>Sar</taxon>
        <taxon>Alveolata</taxon>
        <taxon>Perkinsozoa</taxon>
        <taxon>Perkinsea</taxon>
        <taxon>Perkinsida</taxon>
        <taxon>Perkinsidae</taxon>
        <taxon>Perkinsus</taxon>
    </lineage>
</organism>
<gene>
    <name evidence="2" type="ORF">FOL47_001887</name>
</gene>
<protein>
    <submittedName>
        <fullName evidence="2">Uncharacterized protein</fullName>
    </submittedName>
</protein>
<accession>A0A7J6KRY4</accession>
<keyword evidence="3" id="KW-1185">Reference proteome</keyword>
<sequence>MSVLVRCVQSGSDGSPDTDETLLWDLICVPDGKAATIAEEIRNLHIRDNVSLSKCYGWTSDGVSAMLSAAQAVKSEDDGGWLICHCARLDLAVLAVLIAGRAILYAPTWKEVYALPTTYLIAQDVRWLSKLNCLQTLYSSKDAIAEYLNSKPNLTIESYSNEMLSVIRLLRPCGLLTKRLQDCKLDLWTALALLDSTAVQLRAVDNLTEEISALRDGLIEHMHARFPAKEAAWMSLLDLGHYYPDTIMKKEFSELIDRLGADSQALDASKFVTDYKLIRAAYMRLKDSGAAKIDVHLLDAPGVSNAWRFYRRVCLVVAPTSADAERVFSALSRLRSRFRMRLHMHLPALVRITMSKTMGATTDVSDMGFLREVLRTWAGARRRRLRRKSAEPSNKRVRKEIAPLPCDEEDDDDVVKAAAPADKPVLRAQRRAKLLGK</sequence>
<comment type="caution">
    <text evidence="2">The sequence shown here is derived from an EMBL/GenBank/DDBJ whole genome shotgun (WGS) entry which is preliminary data.</text>
</comment>
<dbReference type="AlphaFoldDB" id="A0A7J6KRY4"/>
<feature type="non-terminal residue" evidence="2">
    <location>
        <position position="437"/>
    </location>
</feature>
<dbReference type="EMBL" id="JAAPAO010001477">
    <property type="protein sequence ID" value="KAF4649622.1"/>
    <property type="molecule type" value="Genomic_DNA"/>
</dbReference>
<name>A0A7J6KRY4_PERCH</name>
<evidence type="ECO:0000313" key="3">
    <source>
        <dbReference type="Proteomes" id="UP000591131"/>
    </source>
</evidence>
<evidence type="ECO:0000256" key="1">
    <source>
        <dbReference type="SAM" id="MobiDB-lite"/>
    </source>
</evidence>
<feature type="region of interest" description="Disordered" evidence="1">
    <location>
        <begin position="385"/>
        <end position="413"/>
    </location>
</feature>
<evidence type="ECO:0000313" key="2">
    <source>
        <dbReference type="EMBL" id="KAF4649622.1"/>
    </source>
</evidence>